<name>A0A645EMT3_9ZZZZ</name>
<reference evidence="1" key="1">
    <citation type="submission" date="2019-08" db="EMBL/GenBank/DDBJ databases">
        <authorList>
            <person name="Kucharzyk K."/>
            <person name="Murdoch R.W."/>
            <person name="Higgins S."/>
            <person name="Loffler F."/>
        </authorList>
    </citation>
    <scope>NUCLEOTIDE SEQUENCE</scope>
</reference>
<sequence>MICRYDDFCRKTKALWKIAGKPDFQIQLIDQTAFDGKRKSITFLKFEIRWCNFQFRLLIIFHDDGFSHITVITSRNGDRHDGVDIQYLIVYRLDIENRSGTSGIDLHFGRRFEPCSVIGRDSKSLLNGTATAPEQLALNGRSIIFNNAVPVQFKNQQLTHIDITFRFRDIVVLSSG</sequence>
<proteinExistence type="predicted"/>
<dbReference type="AlphaFoldDB" id="A0A645EMT3"/>
<comment type="caution">
    <text evidence="1">The sequence shown here is derived from an EMBL/GenBank/DDBJ whole genome shotgun (WGS) entry which is preliminary data.</text>
</comment>
<evidence type="ECO:0000313" key="1">
    <source>
        <dbReference type="EMBL" id="MPN01843.1"/>
    </source>
</evidence>
<organism evidence="1">
    <name type="scientific">bioreactor metagenome</name>
    <dbReference type="NCBI Taxonomy" id="1076179"/>
    <lineage>
        <taxon>unclassified sequences</taxon>
        <taxon>metagenomes</taxon>
        <taxon>ecological metagenomes</taxon>
    </lineage>
</organism>
<protein>
    <submittedName>
        <fullName evidence="1">Uncharacterized protein</fullName>
    </submittedName>
</protein>
<gene>
    <name evidence="1" type="ORF">SDC9_149055</name>
</gene>
<accession>A0A645EMT3</accession>
<dbReference type="EMBL" id="VSSQ01047821">
    <property type="protein sequence ID" value="MPN01843.1"/>
    <property type="molecule type" value="Genomic_DNA"/>
</dbReference>